<evidence type="ECO:0000313" key="3">
    <source>
        <dbReference type="EMBL" id="KAK9666075.1"/>
    </source>
</evidence>
<gene>
    <name evidence="3" type="ORF">RND81_14G158600</name>
</gene>
<organism evidence="3 4">
    <name type="scientific">Saponaria officinalis</name>
    <name type="common">Common soapwort</name>
    <name type="synonym">Lychnis saponaria</name>
    <dbReference type="NCBI Taxonomy" id="3572"/>
    <lineage>
        <taxon>Eukaryota</taxon>
        <taxon>Viridiplantae</taxon>
        <taxon>Streptophyta</taxon>
        <taxon>Embryophyta</taxon>
        <taxon>Tracheophyta</taxon>
        <taxon>Spermatophyta</taxon>
        <taxon>Magnoliopsida</taxon>
        <taxon>eudicotyledons</taxon>
        <taxon>Gunneridae</taxon>
        <taxon>Pentapetalae</taxon>
        <taxon>Caryophyllales</taxon>
        <taxon>Caryophyllaceae</taxon>
        <taxon>Caryophylleae</taxon>
        <taxon>Saponaria</taxon>
    </lineage>
</organism>
<name>A0AAW1GML4_SAPOF</name>
<dbReference type="PROSITE" id="PS50158">
    <property type="entry name" value="ZF_CCHC"/>
    <property type="match status" value="1"/>
</dbReference>
<dbReference type="GO" id="GO:0008270">
    <property type="term" value="F:zinc ion binding"/>
    <property type="evidence" value="ECO:0007669"/>
    <property type="project" value="UniProtKB-KW"/>
</dbReference>
<keyword evidence="1" id="KW-0862">Zinc</keyword>
<dbReference type="Proteomes" id="UP001443914">
    <property type="component" value="Unassembled WGS sequence"/>
</dbReference>
<dbReference type="GO" id="GO:0003676">
    <property type="term" value="F:nucleic acid binding"/>
    <property type="evidence" value="ECO:0007669"/>
    <property type="project" value="InterPro"/>
</dbReference>
<dbReference type="PANTHER" id="PTHR34222">
    <property type="entry name" value="GAG_PRE-INTEGRS DOMAIN-CONTAINING PROTEIN"/>
    <property type="match status" value="1"/>
</dbReference>
<dbReference type="InterPro" id="IPR036875">
    <property type="entry name" value="Znf_CCHC_sf"/>
</dbReference>
<dbReference type="EMBL" id="JBDFQZ010000014">
    <property type="protein sequence ID" value="KAK9666075.1"/>
    <property type="molecule type" value="Genomic_DNA"/>
</dbReference>
<feature type="domain" description="CCHC-type" evidence="2">
    <location>
        <begin position="118"/>
        <end position="131"/>
    </location>
</feature>
<reference evidence="3" key="1">
    <citation type="submission" date="2024-03" db="EMBL/GenBank/DDBJ databases">
        <title>WGS assembly of Saponaria officinalis var. Norfolk2.</title>
        <authorList>
            <person name="Jenkins J."/>
            <person name="Shu S."/>
            <person name="Grimwood J."/>
            <person name="Barry K."/>
            <person name="Goodstein D."/>
            <person name="Schmutz J."/>
            <person name="Leebens-Mack J."/>
            <person name="Osbourn A."/>
        </authorList>
    </citation>
    <scope>NUCLEOTIDE SEQUENCE [LARGE SCALE GENOMIC DNA]</scope>
    <source>
        <strain evidence="3">JIC</strain>
    </source>
</reference>
<comment type="caution">
    <text evidence="3">The sequence shown here is derived from an EMBL/GenBank/DDBJ whole genome shotgun (WGS) entry which is preliminary data.</text>
</comment>
<dbReference type="SUPFAM" id="SSF57756">
    <property type="entry name" value="Retrovirus zinc finger-like domains"/>
    <property type="match status" value="1"/>
</dbReference>
<evidence type="ECO:0000313" key="4">
    <source>
        <dbReference type="Proteomes" id="UP001443914"/>
    </source>
</evidence>
<accession>A0AAW1GML4</accession>
<evidence type="ECO:0000256" key="1">
    <source>
        <dbReference type="PROSITE-ProRule" id="PRU00047"/>
    </source>
</evidence>
<dbReference type="InterPro" id="IPR001878">
    <property type="entry name" value="Znf_CCHC"/>
</dbReference>
<keyword evidence="4" id="KW-1185">Reference proteome</keyword>
<proteinExistence type="predicted"/>
<protein>
    <recommendedName>
        <fullName evidence="2">CCHC-type domain-containing protein</fullName>
    </recommendedName>
</protein>
<evidence type="ECO:0000259" key="2">
    <source>
        <dbReference type="PROSITE" id="PS50158"/>
    </source>
</evidence>
<dbReference type="PANTHER" id="PTHR34222:SF99">
    <property type="entry name" value="PROTEIN, PUTATIVE-RELATED"/>
    <property type="match status" value="1"/>
</dbReference>
<sequence>MLKRLLDRESQSKLIQFLMGLNNSYESIKTHVLSMDLLPPINKAFAILQNVGRQKQISDTVEVLAEANAYACTSTPDRPGFSLKKPRVDSLNDGSVKTCNYCHHLGHTKEECFKLNECSHCGRKGHAKENCFRLRNNFSNRFGKGRGRGRTSTYKAHLGT</sequence>
<dbReference type="AlphaFoldDB" id="A0AAW1GML4"/>
<keyword evidence="1" id="KW-0479">Metal-binding</keyword>
<keyword evidence="1" id="KW-0863">Zinc-finger</keyword>